<dbReference type="CDD" id="cd05560">
    <property type="entry name" value="Xcc1710_like"/>
    <property type="match status" value="1"/>
</dbReference>
<dbReference type="InterPro" id="IPR036748">
    <property type="entry name" value="MTH938-like_sf"/>
</dbReference>
<dbReference type="RefSeq" id="WP_172622781.1">
    <property type="nucleotide sequence ID" value="NZ_LR699119.1"/>
</dbReference>
<dbReference type="Pfam" id="PF04430">
    <property type="entry name" value="DUF498"/>
    <property type="match status" value="1"/>
</dbReference>
<organism evidence="1 2">
    <name type="scientific">Aquicella siphonis</name>
    <dbReference type="NCBI Taxonomy" id="254247"/>
    <lineage>
        <taxon>Bacteria</taxon>
        <taxon>Pseudomonadati</taxon>
        <taxon>Pseudomonadota</taxon>
        <taxon>Gammaproteobacteria</taxon>
        <taxon>Legionellales</taxon>
        <taxon>Coxiellaceae</taxon>
        <taxon>Aquicella</taxon>
    </lineage>
</organism>
<dbReference type="PANTHER" id="PTHR21192">
    <property type="entry name" value="NUCLEAR PROTEIN E3-3"/>
    <property type="match status" value="1"/>
</dbReference>
<dbReference type="SUPFAM" id="SSF64076">
    <property type="entry name" value="MTH938-like"/>
    <property type="match status" value="1"/>
</dbReference>
<name>A0A5E4PIL7_9COXI</name>
<dbReference type="Proteomes" id="UP000324194">
    <property type="component" value="Chromosome 1"/>
</dbReference>
<keyword evidence="2" id="KW-1185">Reference proteome</keyword>
<dbReference type="EMBL" id="LR699119">
    <property type="protein sequence ID" value="VVC76277.1"/>
    <property type="molecule type" value="Genomic_DNA"/>
</dbReference>
<evidence type="ECO:0000313" key="2">
    <source>
        <dbReference type="Proteomes" id="UP000324194"/>
    </source>
</evidence>
<dbReference type="PANTHER" id="PTHR21192:SF2">
    <property type="entry name" value="NADH DEHYDROGENASE [UBIQUINONE] 1 ALPHA SUBCOMPLEX ASSEMBLY FACTOR 3"/>
    <property type="match status" value="1"/>
</dbReference>
<accession>A0A5E4PIL7</accession>
<protein>
    <submittedName>
        <fullName evidence="1">Uncharacterized protein</fullName>
    </submittedName>
</protein>
<gene>
    <name evidence="1" type="ORF">AQUSIP_15860</name>
</gene>
<sequence>MATLDLDDNQAQYQIRSFKPGAIQVNEKTITSSIIITPDELVPDWQPQTVSELTAASLNVIAELKPDILLIGTGPTHMLLSIEIYGSLINQGIGVEVMATPAACRTFNALCAENRRVAAALIIS</sequence>
<dbReference type="KEGG" id="asip:AQUSIP_15860"/>
<dbReference type="AlphaFoldDB" id="A0A5E4PIL7"/>
<dbReference type="InterPro" id="IPR007523">
    <property type="entry name" value="NDUFAF3/AAMDC"/>
</dbReference>
<proteinExistence type="predicted"/>
<evidence type="ECO:0000313" key="1">
    <source>
        <dbReference type="EMBL" id="VVC76277.1"/>
    </source>
</evidence>
<reference evidence="1 2" key="1">
    <citation type="submission" date="2019-08" db="EMBL/GenBank/DDBJ databases">
        <authorList>
            <person name="Guy L."/>
        </authorList>
    </citation>
    <scope>NUCLEOTIDE SEQUENCE [LARGE SCALE GENOMIC DNA]</scope>
    <source>
        <strain evidence="1 2">SGT-108</strain>
    </source>
</reference>
<dbReference type="Gene3D" id="3.40.1230.10">
    <property type="entry name" value="MTH938-like"/>
    <property type="match status" value="1"/>
</dbReference>